<dbReference type="AlphaFoldDB" id="A0A2P7RVT5"/>
<dbReference type="EMBL" id="PXYK01000030">
    <property type="protein sequence ID" value="PSJ54282.1"/>
    <property type="molecule type" value="Genomic_DNA"/>
</dbReference>
<dbReference type="Gene3D" id="3.20.20.100">
    <property type="entry name" value="NADP-dependent oxidoreductase domain"/>
    <property type="match status" value="1"/>
</dbReference>
<dbReference type="GO" id="GO:0005829">
    <property type="term" value="C:cytosol"/>
    <property type="evidence" value="ECO:0007669"/>
    <property type="project" value="TreeGrafter"/>
</dbReference>
<comment type="caution">
    <text evidence="2">The sequence shown here is derived from an EMBL/GenBank/DDBJ whole genome shotgun (WGS) entry which is preliminary data.</text>
</comment>
<evidence type="ECO:0000259" key="1">
    <source>
        <dbReference type="Pfam" id="PF00248"/>
    </source>
</evidence>
<dbReference type="InterPro" id="IPR023210">
    <property type="entry name" value="NADP_OxRdtase_dom"/>
</dbReference>
<dbReference type="Proteomes" id="UP000241229">
    <property type="component" value="Unassembled WGS sequence"/>
</dbReference>
<gene>
    <name evidence="2" type="ORF">C7I84_24175</name>
</gene>
<evidence type="ECO:0000313" key="3">
    <source>
        <dbReference type="Proteomes" id="UP000241229"/>
    </source>
</evidence>
<dbReference type="PANTHER" id="PTHR42686">
    <property type="entry name" value="GH17980P-RELATED"/>
    <property type="match status" value="1"/>
</dbReference>
<reference evidence="2 3" key="1">
    <citation type="submission" date="2018-03" db="EMBL/GenBank/DDBJ databases">
        <title>The draft genome of Mesorhizobium sp. 6GN-30.</title>
        <authorList>
            <person name="Liu L."/>
            <person name="Li L."/>
            <person name="Wang T."/>
            <person name="Zhang X."/>
            <person name="Liang L."/>
        </authorList>
    </citation>
    <scope>NUCLEOTIDE SEQUENCE [LARGE SCALE GENOMIC DNA]</scope>
    <source>
        <strain evidence="2 3">6GN30</strain>
    </source>
</reference>
<dbReference type="OrthoDB" id="9768851at2"/>
<dbReference type="Pfam" id="PF00248">
    <property type="entry name" value="Aldo_ket_red"/>
    <property type="match status" value="1"/>
</dbReference>
<dbReference type="SUPFAM" id="SSF51430">
    <property type="entry name" value="NAD(P)-linked oxidoreductase"/>
    <property type="match status" value="1"/>
</dbReference>
<dbReference type="GO" id="GO:0016491">
    <property type="term" value="F:oxidoreductase activity"/>
    <property type="evidence" value="ECO:0007669"/>
    <property type="project" value="InterPro"/>
</dbReference>
<dbReference type="InterPro" id="IPR036812">
    <property type="entry name" value="NAD(P)_OxRdtase_dom_sf"/>
</dbReference>
<accession>A0A2P7RVT5</accession>
<protein>
    <submittedName>
        <fullName evidence="2">Pyridoxal 4-dehydrogenase</fullName>
    </submittedName>
</protein>
<dbReference type="InterPro" id="IPR020471">
    <property type="entry name" value="AKR"/>
</dbReference>
<organism evidence="2 3">
    <name type="scientific">Kumtagia ephedrae</name>
    <dbReference type="NCBI Taxonomy" id="2116701"/>
    <lineage>
        <taxon>Bacteria</taxon>
        <taxon>Pseudomonadati</taxon>
        <taxon>Pseudomonadota</taxon>
        <taxon>Alphaproteobacteria</taxon>
        <taxon>Hyphomicrobiales</taxon>
        <taxon>Phyllobacteriaceae</taxon>
        <taxon>Kumtagia</taxon>
    </lineage>
</organism>
<dbReference type="PANTHER" id="PTHR42686:SF1">
    <property type="entry name" value="GH17980P-RELATED"/>
    <property type="match status" value="1"/>
</dbReference>
<evidence type="ECO:0000313" key="2">
    <source>
        <dbReference type="EMBL" id="PSJ54282.1"/>
    </source>
</evidence>
<name>A0A2P7RVT5_9HYPH</name>
<proteinExistence type="predicted"/>
<feature type="domain" description="NADP-dependent oxidoreductase" evidence="1">
    <location>
        <begin position="19"/>
        <end position="327"/>
    </location>
</feature>
<dbReference type="RefSeq" id="WP_106774786.1">
    <property type="nucleotide sequence ID" value="NZ_PXYK01000030.1"/>
</dbReference>
<keyword evidence="3" id="KW-1185">Reference proteome</keyword>
<sequence>MKASQKRKFGRTGLDVTAMGLGTAPLGNQFRAVPEEDARAVIKGAWDAGLRYFDTAPMYGHGLSEHRLGESLRAFPRDEYVLSTKVGRLLKPVPAGGLTSFFWVDMPPFEVVHDYSYDGCMRSFEDSLQRLGVSRIDIAFIHDIDVFSHGPELQKQHFRTAMDSGWKALEKLRSEKLVSAIGVGCNEWQVCEAALRERDFDCFLLAGRYTLLEQDALDTFLPLCEERGVAIVLGGGFNSGILAAGAVKGAHYNYSEAGPEILERVAKIEAVCRDYDVPLKAAALQFVLAHPAIPTNIPGTRTKRHLDENVALIGHPIPGEFWAALKKQGLIRENAPT</sequence>